<accession>A0A2M7G3R0</accession>
<feature type="transmembrane region" description="Helical" evidence="1">
    <location>
        <begin position="87"/>
        <end position="113"/>
    </location>
</feature>
<dbReference type="Proteomes" id="UP000231019">
    <property type="component" value="Unassembled WGS sequence"/>
</dbReference>
<keyword evidence="1" id="KW-0812">Transmembrane</keyword>
<feature type="transmembrane region" description="Helical" evidence="1">
    <location>
        <begin position="208"/>
        <end position="229"/>
    </location>
</feature>
<evidence type="ECO:0000256" key="1">
    <source>
        <dbReference type="SAM" id="Phobius"/>
    </source>
</evidence>
<evidence type="ECO:0008006" key="4">
    <source>
        <dbReference type="Google" id="ProtNLM"/>
    </source>
</evidence>
<reference evidence="2 3" key="1">
    <citation type="submission" date="2017-09" db="EMBL/GenBank/DDBJ databases">
        <title>Depth-based differentiation of microbial function through sediment-hosted aquifers and enrichment of novel symbionts in the deep terrestrial subsurface.</title>
        <authorList>
            <person name="Probst A.J."/>
            <person name="Ladd B."/>
            <person name="Jarett J.K."/>
            <person name="Geller-Mcgrath D.E."/>
            <person name="Sieber C.M."/>
            <person name="Emerson J.B."/>
            <person name="Anantharaman K."/>
            <person name="Thomas B.C."/>
            <person name="Malmstrom R."/>
            <person name="Stieglmeier M."/>
            <person name="Klingl A."/>
            <person name="Woyke T."/>
            <person name="Ryan C.M."/>
            <person name="Banfield J.F."/>
        </authorList>
    </citation>
    <scope>NUCLEOTIDE SEQUENCE [LARGE SCALE GENOMIC DNA]</scope>
    <source>
        <strain evidence="2">CG17_big_fil_post_rev_8_21_14_2_50_48_46</strain>
    </source>
</reference>
<dbReference type="EMBL" id="PFFQ01000037">
    <property type="protein sequence ID" value="PIW16457.1"/>
    <property type="molecule type" value="Genomic_DNA"/>
</dbReference>
<organism evidence="2 3">
    <name type="scientific">bacterium (Candidatus Blackallbacteria) CG17_big_fil_post_rev_8_21_14_2_50_48_46</name>
    <dbReference type="NCBI Taxonomy" id="2014261"/>
    <lineage>
        <taxon>Bacteria</taxon>
        <taxon>Candidatus Blackallbacteria</taxon>
    </lineage>
</organism>
<dbReference type="AlphaFoldDB" id="A0A2M7G3R0"/>
<sequence length="277" mass="31131">MNQILVRTWQLLRQNRILLGPVAIEALIILFFSGGVGLFGGNPISTMAFFFLRQALLGGWLYQMKIVLLERSTPASWDDFFEGVARYFWPMLAGASMFFLLLMLILSICSLVAEAWLGPLDMNFLEKLGTHLQSGFDPVKLQAFLEPHQAAVSLVYQWSLVFMGGAMILMVIAALTSFWQQYCVMGNSNWLAAWKNSKDLILKHPGQISYLGLLWFLPTVILQLMLVMGHPVLQVLAFGLDFLLKAYFTLLFTHAILLLDPDKVAPLSQETKPEGTP</sequence>
<feature type="transmembrane region" description="Helical" evidence="1">
    <location>
        <begin position="155"/>
        <end position="179"/>
    </location>
</feature>
<gene>
    <name evidence="2" type="ORF">COW36_11850</name>
</gene>
<comment type="caution">
    <text evidence="2">The sequence shown here is derived from an EMBL/GenBank/DDBJ whole genome shotgun (WGS) entry which is preliminary data.</text>
</comment>
<protein>
    <recommendedName>
        <fullName evidence="4">Glycerophosphoryl diester phosphodiesterase membrane domain-containing protein</fullName>
    </recommendedName>
</protein>
<evidence type="ECO:0000313" key="3">
    <source>
        <dbReference type="Proteomes" id="UP000231019"/>
    </source>
</evidence>
<feature type="transmembrane region" description="Helical" evidence="1">
    <location>
        <begin position="235"/>
        <end position="259"/>
    </location>
</feature>
<keyword evidence="1" id="KW-0472">Membrane</keyword>
<feature type="transmembrane region" description="Helical" evidence="1">
    <location>
        <begin position="17"/>
        <end position="38"/>
    </location>
</feature>
<name>A0A2M7G3R0_9BACT</name>
<proteinExistence type="predicted"/>
<evidence type="ECO:0000313" key="2">
    <source>
        <dbReference type="EMBL" id="PIW16457.1"/>
    </source>
</evidence>
<keyword evidence="1" id="KW-1133">Transmembrane helix</keyword>